<dbReference type="EMBL" id="KZ825834">
    <property type="protein sequence ID" value="PYH96673.1"/>
    <property type="molecule type" value="Genomic_DNA"/>
</dbReference>
<accession>A0A319DZ11</accession>
<dbReference type="Proteomes" id="UP000247810">
    <property type="component" value="Unassembled WGS sequence"/>
</dbReference>
<dbReference type="AlphaFoldDB" id="A0A319DZ11"/>
<keyword evidence="2" id="KW-1185">Reference proteome</keyword>
<dbReference type="OrthoDB" id="4381838at2759"/>
<proteinExistence type="predicted"/>
<organism evidence="1 2">
    <name type="scientific">Aspergillus ellipticus CBS 707.79</name>
    <dbReference type="NCBI Taxonomy" id="1448320"/>
    <lineage>
        <taxon>Eukaryota</taxon>
        <taxon>Fungi</taxon>
        <taxon>Dikarya</taxon>
        <taxon>Ascomycota</taxon>
        <taxon>Pezizomycotina</taxon>
        <taxon>Eurotiomycetes</taxon>
        <taxon>Eurotiomycetidae</taxon>
        <taxon>Eurotiales</taxon>
        <taxon>Aspergillaceae</taxon>
        <taxon>Aspergillus</taxon>
        <taxon>Aspergillus subgen. Circumdati</taxon>
    </lineage>
</organism>
<gene>
    <name evidence="1" type="ORF">BO71DRAFT_396799</name>
</gene>
<evidence type="ECO:0000313" key="1">
    <source>
        <dbReference type="EMBL" id="PYH96673.1"/>
    </source>
</evidence>
<dbReference type="VEuPathDB" id="FungiDB:BO71DRAFT_396799"/>
<sequence length="346" mass="38702">MGWDDQIPVLLLEYEEEYEDYGDSSCYICGSSFVSGSSIDYQIVKAWEWNTTKGESQFLAAQLEAMDMWMRPAWQTVHRMILRDLANGTCRISGAAQGTGMGRESSCVPLNSDAGFIVDGHSDDTDVEPGWGIVRVPMLSPSEEPEQPTGLVGYPVHAVCWRLLMRCLGDRVAQDNLAAILDLLRKHAAVTFEEAKVLPWHAQNPMRPKPLLKLLQSARARGGQGDIQEGLKRPCRLSLPVEIQFMLLELLPPRDAIALEEAMGWEVGNAFWRSQIPDEYFEVKELWDENIGWRYLYGQLESVDQAPGLVCRRQILSKIKQVGDGLKKHIGCQDPSSGPVVGETEP</sequence>
<evidence type="ECO:0000313" key="2">
    <source>
        <dbReference type="Proteomes" id="UP000247810"/>
    </source>
</evidence>
<reference evidence="1 2" key="1">
    <citation type="submission" date="2018-02" db="EMBL/GenBank/DDBJ databases">
        <title>The genomes of Aspergillus section Nigri reveals drivers in fungal speciation.</title>
        <authorList>
            <consortium name="DOE Joint Genome Institute"/>
            <person name="Vesth T.C."/>
            <person name="Nybo J."/>
            <person name="Theobald S."/>
            <person name="Brandl J."/>
            <person name="Frisvad J.C."/>
            <person name="Nielsen K.F."/>
            <person name="Lyhne E.K."/>
            <person name="Kogle M.E."/>
            <person name="Kuo A."/>
            <person name="Riley R."/>
            <person name="Clum A."/>
            <person name="Nolan M."/>
            <person name="Lipzen A."/>
            <person name="Salamov A."/>
            <person name="Henrissat B."/>
            <person name="Wiebenga A."/>
            <person name="De vries R.P."/>
            <person name="Grigoriev I.V."/>
            <person name="Mortensen U.H."/>
            <person name="Andersen M.R."/>
            <person name="Baker S.E."/>
        </authorList>
    </citation>
    <scope>NUCLEOTIDE SEQUENCE [LARGE SCALE GENOMIC DNA]</scope>
    <source>
        <strain evidence="1 2">CBS 707.79</strain>
    </source>
</reference>
<name>A0A319DZ11_9EURO</name>
<protein>
    <submittedName>
        <fullName evidence="1">Uncharacterized protein</fullName>
    </submittedName>
</protein>